<dbReference type="EMBL" id="PTIU01000012">
    <property type="protein sequence ID" value="PPK54589.1"/>
    <property type="molecule type" value="Genomic_DNA"/>
</dbReference>
<reference evidence="4 5" key="2">
    <citation type="submission" date="2018-02" db="EMBL/GenBank/DDBJ databases">
        <title>Subsurface microbial communities from deep shales in Ohio and West Virginia, USA.</title>
        <authorList>
            <person name="Wrighton K."/>
        </authorList>
    </citation>
    <scope>NUCLEOTIDE SEQUENCE [LARGE SCALE GENOMIC DNA]</scope>
    <source>
        <strain evidence="4 5">UTICA-S1B9</strain>
    </source>
</reference>
<dbReference type="InterPro" id="IPR029058">
    <property type="entry name" value="AB_hydrolase_fold"/>
</dbReference>
<dbReference type="PANTHER" id="PTHR30336:SF4">
    <property type="entry name" value="ENVELOPE BIOGENESIS FACTOR ELYC"/>
    <property type="match status" value="1"/>
</dbReference>
<dbReference type="InterPro" id="IPR051599">
    <property type="entry name" value="Cell_Envelope_Assoc"/>
</dbReference>
<dbReference type="PANTHER" id="PTHR30336">
    <property type="entry name" value="INNER MEMBRANE PROTEIN, PROBABLE PERMEASE"/>
    <property type="match status" value="1"/>
</dbReference>
<dbReference type="SUPFAM" id="SSF53474">
    <property type="entry name" value="alpha/beta-Hydrolases"/>
    <property type="match status" value="1"/>
</dbReference>
<dbReference type="Gene3D" id="3.40.50.620">
    <property type="entry name" value="HUPs"/>
    <property type="match status" value="1"/>
</dbReference>
<keyword evidence="6" id="KW-1185">Reference proteome</keyword>
<evidence type="ECO:0000259" key="2">
    <source>
        <dbReference type="Pfam" id="PF02698"/>
    </source>
</evidence>
<accession>A0A2S6G622</accession>
<dbReference type="Pfam" id="PF02698">
    <property type="entry name" value="DUF218"/>
    <property type="match status" value="1"/>
</dbReference>
<organism evidence="4 5">
    <name type="scientific">Marinobacter persicus</name>
    <dbReference type="NCBI Taxonomy" id="930118"/>
    <lineage>
        <taxon>Bacteria</taxon>
        <taxon>Pseudomonadati</taxon>
        <taxon>Pseudomonadota</taxon>
        <taxon>Gammaproteobacteria</taxon>
        <taxon>Pseudomonadales</taxon>
        <taxon>Marinobacteraceae</taxon>
        <taxon>Marinobacter</taxon>
    </lineage>
</organism>
<evidence type="ECO:0000313" key="4">
    <source>
        <dbReference type="EMBL" id="PPK54589.1"/>
    </source>
</evidence>
<dbReference type="Proteomes" id="UP000239446">
    <property type="component" value="Unassembled WGS sequence"/>
</dbReference>
<protein>
    <submittedName>
        <fullName evidence="4">Uncharacterized SAM-binding protein YcdF (DUF218 family)</fullName>
    </submittedName>
</protein>
<evidence type="ECO:0000313" key="5">
    <source>
        <dbReference type="Proteomes" id="UP000239446"/>
    </source>
</evidence>
<evidence type="ECO:0000256" key="1">
    <source>
        <dbReference type="SAM" id="Phobius"/>
    </source>
</evidence>
<dbReference type="InterPro" id="IPR003848">
    <property type="entry name" value="DUF218"/>
</dbReference>
<sequence length="249" mass="26920">MFMISKLAIAVISPLGSALLGGLLALIAGFLGLRRLAMVFGVLSLAWLWVWSLPVTSYAVRGYLENQNPPMSVEATPEAEAIVVLGGGTWPMQYGQAYPNLGAASDREWHGARLYEAGKAPLLILTGGHDPRFSANSSAESMRRFMSDLGVPDSAMVLEEESRNTTQNAKFTAEILAEWGINRILLVTSALHMPRSVALFEAQGLEVIPAATDHEVRGAPSWRLWLPHTDALDGSSRAIKEIVGKLVGR</sequence>
<feature type="domain" description="DUF218" evidence="2">
    <location>
        <begin position="80"/>
        <end position="244"/>
    </location>
</feature>
<dbReference type="GO" id="GO:0005886">
    <property type="term" value="C:plasma membrane"/>
    <property type="evidence" value="ECO:0007669"/>
    <property type="project" value="TreeGrafter"/>
</dbReference>
<name>A0A2S6G622_9GAMM</name>
<dbReference type="Proteomes" id="UP000239648">
    <property type="component" value="Unassembled WGS sequence"/>
</dbReference>
<keyword evidence="1" id="KW-0472">Membrane</keyword>
<feature type="transmembrane region" description="Helical" evidence="1">
    <location>
        <begin position="37"/>
        <end position="60"/>
    </location>
</feature>
<dbReference type="GO" id="GO:0043164">
    <property type="term" value="P:Gram-negative-bacterium-type cell wall biogenesis"/>
    <property type="evidence" value="ECO:0007669"/>
    <property type="project" value="TreeGrafter"/>
</dbReference>
<dbReference type="CDD" id="cd06259">
    <property type="entry name" value="YdcF-like"/>
    <property type="match status" value="1"/>
</dbReference>
<reference evidence="3 6" key="1">
    <citation type="submission" date="2018-02" db="EMBL/GenBank/DDBJ databases">
        <title>Deep subsurface shale carbon reservoir microbial communities from Ohio and West Virginia, USA.</title>
        <authorList>
            <person name="Wrighton K."/>
        </authorList>
    </citation>
    <scope>NUCLEOTIDE SEQUENCE [LARGE SCALE GENOMIC DNA]</scope>
    <source>
        <strain evidence="3 6">UTICA-S1B6</strain>
    </source>
</reference>
<feature type="transmembrane region" description="Helical" evidence="1">
    <location>
        <begin position="7"/>
        <end position="31"/>
    </location>
</feature>
<gene>
    <name evidence="4" type="ORF">B0H24_101233</name>
    <name evidence="3" type="ORF">BY455_11333</name>
</gene>
<evidence type="ECO:0000313" key="3">
    <source>
        <dbReference type="EMBL" id="PPK51336.1"/>
    </source>
</evidence>
<keyword evidence="1" id="KW-0812">Transmembrane</keyword>
<dbReference type="AlphaFoldDB" id="A0A2S6G622"/>
<evidence type="ECO:0000313" key="6">
    <source>
        <dbReference type="Proteomes" id="UP000239648"/>
    </source>
</evidence>
<dbReference type="EMBL" id="PTIT01000013">
    <property type="protein sequence ID" value="PPK51336.1"/>
    <property type="molecule type" value="Genomic_DNA"/>
</dbReference>
<dbReference type="GO" id="GO:0000270">
    <property type="term" value="P:peptidoglycan metabolic process"/>
    <property type="evidence" value="ECO:0007669"/>
    <property type="project" value="TreeGrafter"/>
</dbReference>
<dbReference type="InterPro" id="IPR014729">
    <property type="entry name" value="Rossmann-like_a/b/a_fold"/>
</dbReference>
<keyword evidence="1" id="KW-1133">Transmembrane helix</keyword>
<dbReference type="STRING" id="930118.SAMN05216429_101149"/>
<comment type="caution">
    <text evidence="4">The sequence shown here is derived from an EMBL/GenBank/DDBJ whole genome shotgun (WGS) entry which is preliminary data.</text>
</comment>
<proteinExistence type="predicted"/>
<dbReference type="RefSeq" id="WP_258075603.1">
    <property type="nucleotide sequence ID" value="NZ_PTIT01000013.1"/>
</dbReference>